<dbReference type="PANTHER" id="PTHR22835:SF292">
    <property type="entry name" value="ESTERASE-LIKE ISOFORM X1"/>
    <property type="match status" value="1"/>
</dbReference>
<evidence type="ECO:0000256" key="2">
    <source>
        <dbReference type="ARBA" id="ARBA00022729"/>
    </source>
</evidence>
<dbReference type="AlphaFoldDB" id="A0AAD8IG20"/>
<feature type="chain" id="PRO_5041897333" evidence="5">
    <location>
        <begin position="23"/>
        <end position="394"/>
    </location>
</feature>
<organism evidence="6 7">
    <name type="scientific">Heracleum sosnowskyi</name>
    <dbReference type="NCBI Taxonomy" id="360622"/>
    <lineage>
        <taxon>Eukaryota</taxon>
        <taxon>Viridiplantae</taxon>
        <taxon>Streptophyta</taxon>
        <taxon>Embryophyta</taxon>
        <taxon>Tracheophyta</taxon>
        <taxon>Spermatophyta</taxon>
        <taxon>Magnoliopsida</taxon>
        <taxon>eudicotyledons</taxon>
        <taxon>Gunneridae</taxon>
        <taxon>Pentapetalae</taxon>
        <taxon>asterids</taxon>
        <taxon>campanulids</taxon>
        <taxon>Apiales</taxon>
        <taxon>Apiaceae</taxon>
        <taxon>Apioideae</taxon>
        <taxon>apioid superclade</taxon>
        <taxon>Tordylieae</taxon>
        <taxon>Tordyliinae</taxon>
        <taxon>Heracleum</taxon>
    </lineage>
</organism>
<reference evidence="6" key="2">
    <citation type="submission" date="2023-05" db="EMBL/GenBank/DDBJ databases">
        <authorList>
            <person name="Schelkunov M.I."/>
        </authorList>
    </citation>
    <scope>NUCLEOTIDE SEQUENCE</scope>
    <source>
        <strain evidence="6">Hsosn_3</strain>
        <tissue evidence="6">Leaf</tissue>
    </source>
</reference>
<evidence type="ECO:0000256" key="4">
    <source>
        <dbReference type="ARBA" id="ARBA00023180"/>
    </source>
</evidence>
<dbReference type="CDD" id="cd01837">
    <property type="entry name" value="SGNH_plant_lipase_like"/>
    <property type="match status" value="1"/>
</dbReference>
<proteinExistence type="inferred from homology"/>
<comment type="similarity">
    <text evidence="1">Belongs to the 'GDSL' lipolytic enzyme family.</text>
</comment>
<evidence type="ECO:0000256" key="5">
    <source>
        <dbReference type="SAM" id="SignalP"/>
    </source>
</evidence>
<feature type="signal peptide" evidence="5">
    <location>
        <begin position="1"/>
        <end position="22"/>
    </location>
</feature>
<evidence type="ECO:0000313" key="6">
    <source>
        <dbReference type="EMBL" id="KAK1384281.1"/>
    </source>
</evidence>
<keyword evidence="4" id="KW-0325">Glycoprotein</keyword>
<dbReference type="InterPro" id="IPR036514">
    <property type="entry name" value="SGNH_hydro_sf"/>
</dbReference>
<keyword evidence="2 5" id="KW-0732">Signal</keyword>
<dbReference type="EMBL" id="JAUIZM010000005">
    <property type="protein sequence ID" value="KAK1384281.1"/>
    <property type="molecule type" value="Genomic_DNA"/>
</dbReference>
<dbReference type="InterPro" id="IPR001087">
    <property type="entry name" value="GDSL"/>
</dbReference>
<dbReference type="Pfam" id="PF00657">
    <property type="entry name" value="Lipase_GDSL"/>
    <property type="match status" value="1"/>
</dbReference>
<evidence type="ECO:0000313" key="7">
    <source>
        <dbReference type="Proteomes" id="UP001237642"/>
    </source>
</evidence>
<protein>
    <submittedName>
        <fullName evidence="6">GDSL esterase/lipase-like protein</fullName>
    </submittedName>
</protein>
<dbReference type="Proteomes" id="UP001237642">
    <property type="component" value="Unassembled WGS sequence"/>
</dbReference>
<name>A0AAD8IG20_9APIA</name>
<gene>
    <name evidence="6" type="ORF">POM88_022016</name>
</gene>
<keyword evidence="3" id="KW-0378">Hydrolase</keyword>
<evidence type="ECO:0000256" key="3">
    <source>
        <dbReference type="ARBA" id="ARBA00022801"/>
    </source>
</evidence>
<dbReference type="GO" id="GO:0016788">
    <property type="term" value="F:hydrolase activity, acting on ester bonds"/>
    <property type="evidence" value="ECO:0007669"/>
    <property type="project" value="InterPro"/>
</dbReference>
<accession>A0AAD8IG20</accession>
<dbReference type="PANTHER" id="PTHR22835">
    <property type="entry name" value="ZINC FINGER FYVE DOMAIN CONTAINING PROTEIN"/>
    <property type="match status" value="1"/>
</dbReference>
<keyword evidence="7" id="KW-1185">Reference proteome</keyword>
<dbReference type="Gene3D" id="3.40.50.1110">
    <property type="entry name" value="SGNH hydrolase"/>
    <property type="match status" value="1"/>
</dbReference>
<sequence>MNSLPLFCIVISVFTLVSPVYSVKTCDFPAIFNFGDGNSDTGAFSAAFSGTPAFYGQTFFNGTAGRSSDGRLIIDFIATSLGKPFLNAYLDSLGTTFSHGANFAQLLATIGVPKLVLPKDSPPFGFSPMYLGVQFSEFVQFIERSQKVRMQGGVFASYMASSESFAKALYTFDIGQNDLAQGLFTGMSIDQIKQSLPDLVNSFTDILKNMYNLMGATTFWIHNTGPLGCYPYILTIIPTTDVDSAGCSNAVNELAQTFNSVLKKAVDQLRLDLPLAAITYVDIYSAYYSLYIEPQVYGFELPLEACCGLGGAYNFGAATCGASATVNGTLVTAGPCENPSKRINWDGFTYTEAANKIIFGKLATGLYSDPPNSPKNACQKLSSELNHGGLSILD</sequence>
<comment type="caution">
    <text evidence="6">The sequence shown here is derived from an EMBL/GenBank/DDBJ whole genome shotgun (WGS) entry which is preliminary data.</text>
</comment>
<reference evidence="6" key="1">
    <citation type="submission" date="2023-02" db="EMBL/GenBank/DDBJ databases">
        <title>Genome of toxic invasive species Heracleum sosnowskyi carries increased number of genes despite the absence of recent whole-genome duplications.</title>
        <authorList>
            <person name="Schelkunov M."/>
            <person name="Shtratnikova V."/>
            <person name="Makarenko M."/>
            <person name="Klepikova A."/>
            <person name="Omelchenko D."/>
            <person name="Novikova G."/>
            <person name="Obukhova E."/>
            <person name="Bogdanov V."/>
            <person name="Penin A."/>
            <person name="Logacheva M."/>
        </authorList>
    </citation>
    <scope>NUCLEOTIDE SEQUENCE</scope>
    <source>
        <strain evidence="6">Hsosn_3</strain>
        <tissue evidence="6">Leaf</tissue>
    </source>
</reference>
<evidence type="ECO:0000256" key="1">
    <source>
        <dbReference type="ARBA" id="ARBA00008668"/>
    </source>
</evidence>
<dbReference type="InterPro" id="IPR035669">
    <property type="entry name" value="SGNH_plant_lipase-like"/>
</dbReference>